<feature type="region of interest" description="Disordered" evidence="1">
    <location>
        <begin position="140"/>
        <end position="164"/>
    </location>
</feature>
<dbReference type="Proteomes" id="UP001151760">
    <property type="component" value="Unassembled WGS sequence"/>
</dbReference>
<protein>
    <submittedName>
        <fullName evidence="2">Uncharacterized protein</fullName>
    </submittedName>
</protein>
<sequence>MSSDEASSRVTYTSISSDYDEPSDADSLGVVAPLSLDYVPGPEDPEQAPPSPDYVPGPEYPKYLAPSDAKIPVKDQPYVVDASPTALSLGYIADSDPEEDPEDESEDGPKDYPADGDYEYEEEHLASADSTVVSLAVDPVPSAEETEPFETDESASTPPPPPAYRTTSRMFVRSQAPKPFPFEAEVAKLIALPTPPPYPLTLLSSPLPQILSSPLPVPLPPTTSPTYAEAPLGYRAARIQADIPEAVLLPRKRLCLALGPRFEVGESSSATAARPTRGYRVDYRFIGTLDAELRRDRVREMGYGITDIWEDPTEATEEVPPTTMVELSQWVTDLVTTVRQDTDETYVRFEDAQDDRALLKGQVNMLRRDRQYHLNTTMLVESEARVTRKAWAQSIGCSRIDR</sequence>
<organism evidence="2 3">
    <name type="scientific">Tanacetum coccineum</name>
    <dbReference type="NCBI Taxonomy" id="301880"/>
    <lineage>
        <taxon>Eukaryota</taxon>
        <taxon>Viridiplantae</taxon>
        <taxon>Streptophyta</taxon>
        <taxon>Embryophyta</taxon>
        <taxon>Tracheophyta</taxon>
        <taxon>Spermatophyta</taxon>
        <taxon>Magnoliopsida</taxon>
        <taxon>eudicotyledons</taxon>
        <taxon>Gunneridae</taxon>
        <taxon>Pentapetalae</taxon>
        <taxon>asterids</taxon>
        <taxon>campanulids</taxon>
        <taxon>Asterales</taxon>
        <taxon>Asteraceae</taxon>
        <taxon>Asteroideae</taxon>
        <taxon>Anthemideae</taxon>
        <taxon>Anthemidinae</taxon>
        <taxon>Tanacetum</taxon>
    </lineage>
</organism>
<gene>
    <name evidence="2" type="ORF">Tco_0749851</name>
</gene>
<feature type="region of interest" description="Disordered" evidence="1">
    <location>
        <begin position="89"/>
        <end position="128"/>
    </location>
</feature>
<evidence type="ECO:0000313" key="2">
    <source>
        <dbReference type="EMBL" id="GJS83310.1"/>
    </source>
</evidence>
<evidence type="ECO:0000313" key="3">
    <source>
        <dbReference type="Proteomes" id="UP001151760"/>
    </source>
</evidence>
<feature type="compositionally biased region" description="Polar residues" evidence="1">
    <location>
        <begin position="1"/>
        <end position="17"/>
    </location>
</feature>
<proteinExistence type="predicted"/>
<feature type="compositionally biased region" description="Acidic residues" evidence="1">
    <location>
        <begin position="95"/>
        <end position="106"/>
    </location>
</feature>
<feature type="compositionally biased region" description="Acidic residues" evidence="1">
    <location>
        <begin position="144"/>
        <end position="153"/>
    </location>
</feature>
<feature type="region of interest" description="Disordered" evidence="1">
    <location>
        <begin position="1"/>
        <end position="77"/>
    </location>
</feature>
<accession>A0ABQ4YZV4</accession>
<name>A0ABQ4YZV4_9ASTR</name>
<reference evidence="2" key="2">
    <citation type="submission" date="2022-01" db="EMBL/GenBank/DDBJ databases">
        <authorList>
            <person name="Yamashiro T."/>
            <person name="Shiraishi A."/>
            <person name="Satake H."/>
            <person name="Nakayama K."/>
        </authorList>
    </citation>
    <scope>NUCLEOTIDE SEQUENCE</scope>
</reference>
<comment type="caution">
    <text evidence="2">The sequence shown here is derived from an EMBL/GenBank/DDBJ whole genome shotgun (WGS) entry which is preliminary data.</text>
</comment>
<feature type="compositionally biased region" description="Pro residues" evidence="1">
    <location>
        <begin position="47"/>
        <end position="59"/>
    </location>
</feature>
<evidence type="ECO:0000256" key="1">
    <source>
        <dbReference type="SAM" id="MobiDB-lite"/>
    </source>
</evidence>
<reference evidence="2" key="1">
    <citation type="journal article" date="2022" name="Int. J. Mol. Sci.">
        <title>Draft Genome of Tanacetum Coccineum: Genomic Comparison of Closely Related Tanacetum-Family Plants.</title>
        <authorList>
            <person name="Yamashiro T."/>
            <person name="Shiraishi A."/>
            <person name="Nakayama K."/>
            <person name="Satake H."/>
        </authorList>
    </citation>
    <scope>NUCLEOTIDE SEQUENCE</scope>
</reference>
<keyword evidence="3" id="KW-1185">Reference proteome</keyword>
<dbReference type="EMBL" id="BQNB010010891">
    <property type="protein sequence ID" value="GJS83310.1"/>
    <property type="molecule type" value="Genomic_DNA"/>
</dbReference>